<feature type="transmembrane region" description="Helical" evidence="1">
    <location>
        <begin position="12"/>
        <end position="33"/>
    </location>
</feature>
<dbReference type="RefSeq" id="WP_123779640.1">
    <property type="nucleotide sequence ID" value="NZ_RKMG01000008.1"/>
</dbReference>
<gene>
    <name evidence="2" type="ORF">EF384_03705</name>
</gene>
<accession>A0A3N4H6J1</accession>
<keyword evidence="1" id="KW-0472">Membrane</keyword>
<dbReference type="Pfam" id="PF10112">
    <property type="entry name" value="Halogen_Hydrol"/>
    <property type="match status" value="1"/>
</dbReference>
<dbReference type="InterPro" id="IPR018770">
    <property type="entry name" value="ChloroindolylP_hydrolase"/>
</dbReference>
<evidence type="ECO:0008006" key="4">
    <source>
        <dbReference type="Google" id="ProtNLM"/>
    </source>
</evidence>
<evidence type="ECO:0000256" key="1">
    <source>
        <dbReference type="SAM" id="Phobius"/>
    </source>
</evidence>
<organism evidence="2 3">
    <name type="scientific">Aerococcus agrisoli</name>
    <dbReference type="NCBI Taxonomy" id="2487350"/>
    <lineage>
        <taxon>Bacteria</taxon>
        <taxon>Bacillati</taxon>
        <taxon>Bacillota</taxon>
        <taxon>Bacilli</taxon>
        <taxon>Lactobacillales</taxon>
        <taxon>Aerococcaceae</taxon>
        <taxon>Aerococcus</taxon>
    </lineage>
</organism>
<dbReference type="OrthoDB" id="2243657at2"/>
<sequence>MQTVLRFTRRLATYPLYWPLNLTLLVLFLLFNIHWSQAIFWLVMLNFLVFIIGRIVQTNEDPVVRYQEKAQQKRVPKSRLPYYQASHLTDQEIQFFRGEMAEALANIDSILSHIDYNAHLAMLFKRFDTEAALKAYFQALTKAPEQLNLASDFLYQYLPQLKSAIDQYIAVNEQMDKSASKIQKLSDLRNQISDLAEAIAVSYENFTSGQHKGV</sequence>
<protein>
    <recommendedName>
        <fullName evidence="4">5-bromo-4-chloroindolyl phosphate hydrolase</fullName>
    </recommendedName>
</protein>
<reference evidence="2 3" key="1">
    <citation type="submission" date="2018-11" db="EMBL/GenBank/DDBJ databases">
        <title>Aerococcus sp. SJQ22, whole genome shotgun sequence.</title>
        <authorList>
            <person name="Sun L."/>
            <person name="Gao X."/>
            <person name="Chen W."/>
            <person name="Huang K."/>
        </authorList>
    </citation>
    <scope>NUCLEOTIDE SEQUENCE [LARGE SCALE GENOMIC DNA]</scope>
    <source>
        <strain evidence="2 3">SJQ22</strain>
    </source>
</reference>
<comment type="caution">
    <text evidence="2">The sequence shown here is derived from an EMBL/GenBank/DDBJ whole genome shotgun (WGS) entry which is preliminary data.</text>
</comment>
<name>A0A3N4H6J1_9LACT</name>
<dbReference type="AlphaFoldDB" id="A0A3N4H6J1"/>
<evidence type="ECO:0000313" key="2">
    <source>
        <dbReference type="EMBL" id="RPA60814.1"/>
    </source>
</evidence>
<evidence type="ECO:0000313" key="3">
    <source>
        <dbReference type="Proteomes" id="UP000273977"/>
    </source>
</evidence>
<keyword evidence="3" id="KW-1185">Reference proteome</keyword>
<dbReference type="EMBL" id="RKMG01000008">
    <property type="protein sequence ID" value="RPA60814.1"/>
    <property type="molecule type" value="Genomic_DNA"/>
</dbReference>
<keyword evidence="1" id="KW-1133">Transmembrane helix</keyword>
<proteinExistence type="predicted"/>
<keyword evidence="1" id="KW-0812">Transmembrane</keyword>
<feature type="transmembrane region" description="Helical" evidence="1">
    <location>
        <begin position="39"/>
        <end position="56"/>
    </location>
</feature>
<dbReference type="Proteomes" id="UP000273977">
    <property type="component" value="Unassembled WGS sequence"/>
</dbReference>